<dbReference type="AlphaFoldDB" id="Q21PG4"/>
<sequence>MKILCRGAITWAFMLMALNCLAQDCSLPEHGDLFVDKDWHSENNFVGEMDGKYPETGVAPFRTIQQMLDAIQPGQCGFVRASEEPYIELGKKPGEAVAGNTFMHGGESEEARVIVSGYPGERPVIDIQRQQDGAGHGVAGFLVARGNYITIRNFEIRNTTSSGIMMHHANTNEYITVENCHIHHSYGVDNIAGVRLDWCINCLVRNNVIHDTYKIASSDNVTTGEPVMFHSGVHGYRPGNTVIEHNLIYNVKKGVYQKEPHPDGLKSNVVRYNIFHDIDEVVFMLGNMGAGMTPSYGAEFHHNLLYNTEGGVTASFYEANGTSTGLKVYNNTAVNVKTFLGMSNVVGVSLYNNLFYEIGPYPALMVERPGDAPRKNGFDEIDYNLYYNTPVLSYLDRSLSTDQRFSTLSDWKLAAVDPVHTVELPSKIEQHGVYADPKFVSLTDRIFTPLSGSPAIAAGKGGSTIGAYGNGVRIGPDSTMVDEKIVKMRSPSIN</sequence>
<dbReference type="EMBL" id="CP000282">
    <property type="protein sequence ID" value="ABD79415.1"/>
    <property type="molecule type" value="Genomic_DNA"/>
</dbReference>
<dbReference type="InterPro" id="IPR012334">
    <property type="entry name" value="Pectin_lyas_fold"/>
</dbReference>
<dbReference type="SUPFAM" id="SSF51126">
    <property type="entry name" value="Pectin lyase-like"/>
    <property type="match status" value="1"/>
</dbReference>
<name>Q21PG4_SACD2</name>
<reference evidence="3 4" key="1">
    <citation type="journal article" date="2008" name="PLoS Genet.">
        <title>Complete genome sequence of the complex carbohydrate-degrading marine bacterium, Saccharophagus degradans strain 2-40 T.</title>
        <authorList>
            <person name="Weiner R.M."/>
            <person name="Taylor L.E.II."/>
            <person name="Henrissat B."/>
            <person name="Hauser L."/>
            <person name="Land M."/>
            <person name="Coutinho P.M."/>
            <person name="Rancurel C."/>
            <person name="Saunders E.H."/>
            <person name="Longmire A.G."/>
            <person name="Zhang H."/>
            <person name="Bayer E.A."/>
            <person name="Gilbert H.J."/>
            <person name="Larimer F."/>
            <person name="Zhulin I.B."/>
            <person name="Ekborg N.A."/>
            <person name="Lamed R."/>
            <person name="Richardson P.M."/>
            <person name="Borovok I."/>
            <person name="Hutcheson S."/>
        </authorList>
    </citation>
    <scope>NUCLEOTIDE SEQUENCE [LARGE SCALE GENOMIC DNA]</scope>
    <source>
        <strain evidence="4">2-40 / ATCC 43961 / DSM 17024</strain>
    </source>
</reference>
<feature type="domain" description="Right handed beta helix" evidence="2">
    <location>
        <begin position="140"/>
        <end position="332"/>
    </location>
</feature>
<dbReference type="KEGG" id="sde:Sde_0151"/>
<dbReference type="RefSeq" id="WP_011466639.1">
    <property type="nucleotide sequence ID" value="NC_007912.1"/>
</dbReference>
<feature type="signal peptide" evidence="1">
    <location>
        <begin position="1"/>
        <end position="22"/>
    </location>
</feature>
<keyword evidence="4" id="KW-1185">Reference proteome</keyword>
<dbReference type="InterPro" id="IPR039448">
    <property type="entry name" value="Beta_helix"/>
</dbReference>
<dbReference type="HOGENOM" id="CLU_551940_0_0_6"/>
<protein>
    <recommendedName>
        <fullName evidence="2">Right handed beta helix domain-containing protein</fullName>
    </recommendedName>
</protein>
<evidence type="ECO:0000256" key="1">
    <source>
        <dbReference type="SAM" id="SignalP"/>
    </source>
</evidence>
<dbReference type="Pfam" id="PF13229">
    <property type="entry name" value="Beta_helix"/>
    <property type="match status" value="1"/>
</dbReference>
<dbReference type="OrthoDB" id="3524978at2"/>
<evidence type="ECO:0000313" key="3">
    <source>
        <dbReference type="EMBL" id="ABD79415.1"/>
    </source>
</evidence>
<feature type="chain" id="PRO_5004200317" description="Right handed beta helix domain-containing protein" evidence="1">
    <location>
        <begin position="23"/>
        <end position="494"/>
    </location>
</feature>
<dbReference type="eggNOG" id="ENOG5033UXP">
    <property type="taxonomic scope" value="Bacteria"/>
</dbReference>
<accession>Q21PG4</accession>
<dbReference type="Gene3D" id="2.160.20.10">
    <property type="entry name" value="Single-stranded right-handed beta-helix, Pectin lyase-like"/>
    <property type="match status" value="1"/>
</dbReference>
<dbReference type="InterPro" id="IPR011050">
    <property type="entry name" value="Pectin_lyase_fold/virulence"/>
</dbReference>
<evidence type="ECO:0000313" key="4">
    <source>
        <dbReference type="Proteomes" id="UP000001947"/>
    </source>
</evidence>
<organism evidence="3 4">
    <name type="scientific">Saccharophagus degradans (strain 2-40 / ATCC 43961 / DSM 17024)</name>
    <dbReference type="NCBI Taxonomy" id="203122"/>
    <lineage>
        <taxon>Bacteria</taxon>
        <taxon>Pseudomonadati</taxon>
        <taxon>Pseudomonadota</taxon>
        <taxon>Gammaproteobacteria</taxon>
        <taxon>Cellvibrionales</taxon>
        <taxon>Cellvibrionaceae</taxon>
        <taxon>Saccharophagus</taxon>
    </lineage>
</organism>
<proteinExistence type="predicted"/>
<keyword evidence="1" id="KW-0732">Signal</keyword>
<dbReference type="SMART" id="SM00710">
    <property type="entry name" value="PbH1"/>
    <property type="match status" value="6"/>
</dbReference>
<dbReference type="InterPro" id="IPR006626">
    <property type="entry name" value="PbH1"/>
</dbReference>
<dbReference type="GeneID" id="98611860"/>
<gene>
    <name evidence="3" type="ordered locus">Sde_0151</name>
</gene>
<evidence type="ECO:0000259" key="2">
    <source>
        <dbReference type="Pfam" id="PF13229"/>
    </source>
</evidence>
<dbReference type="Proteomes" id="UP000001947">
    <property type="component" value="Chromosome"/>
</dbReference>